<dbReference type="Gene3D" id="3.10.180.10">
    <property type="entry name" value="2,3-Dihydroxybiphenyl 1,2-Dioxygenase, domain 1"/>
    <property type="match status" value="1"/>
</dbReference>
<dbReference type="Pfam" id="PF00903">
    <property type="entry name" value="Glyoxalase"/>
    <property type="match status" value="1"/>
</dbReference>
<accession>A0A2N5M328</accession>
<evidence type="ECO:0000313" key="3">
    <source>
        <dbReference type="Proteomes" id="UP000234748"/>
    </source>
</evidence>
<dbReference type="OrthoDB" id="9795306at2"/>
<dbReference type="CDD" id="cd06588">
    <property type="entry name" value="PhnB_like"/>
    <property type="match status" value="1"/>
</dbReference>
<sequence length="122" mass="13898">MKSASPYIFIDNCQQVMKHYQSILGAEIKNIQKSEDGKCLHAELHVGESIIHFSDTFGKTAQGDHIRISLECESEEEIRRVYQLLSAHGTVTVELQDTFWGAVHANFIDQFGVGWLLNYQKQ</sequence>
<dbReference type="PANTHER" id="PTHR33990:SF1">
    <property type="entry name" value="PROTEIN YJDN"/>
    <property type="match status" value="1"/>
</dbReference>
<keyword evidence="3" id="KW-1185">Reference proteome</keyword>
<dbReference type="Proteomes" id="UP000234748">
    <property type="component" value="Unassembled WGS sequence"/>
</dbReference>
<gene>
    <name evidence="2" type="ORF">CUU66_16890</name>
</gene>
<dbReference type="InterPro" id="IPR004360">
    <property type="entry name" value="Glyas_Fos-R_dOase_dom"/>
</dbReference>
<reference evidence="2 3" key="1">
    <citation type="submission" date="2017-11" db="EMBL/GenBank/DDBJ databases">
        <title>Comparitive Functional Genomics of Dry Heat Resistant strains isolated from the Viking Spacecraft.</title>
        <authorList>
            <person name="Seuylemezian A."/>
            <person name="Cooper K."/>
            <person name="Vaishampayan P."/>
        </authorList>
    </citation>
    <scope>NUCLEOTIDE SEQUENCE [LARGE SCALE GENOMIC DNA]</scope>
    <source>
        <strain evidence="2 3">V1-29</strain>
    </source>
</reference>
<dbReference type="SUPFAM" id="SSF54593">
    <property type="entry name" value="Glyoxalase/Bleomycin resistance protein/Dihydroxybiphenyl dioxygenase"/>
    <property type="match status" value="1"/>
</dbReference>
<name>A0A2N5M328_9BACI</name>
<feature type="domain" description="Glyoxalase/fosfomycin resistance/dioxygenase" evidence="1">
    <location>
        <begin position="8"/>
        <end position="115"/>
    </location>
</feature>
<dbReference type="EMBL" id="PGUY01000052">
    <property type="protein sequence ID" value="PLT28771.1"/>
    <property type="molecule type" value="Genomic_DNA"/>
</dbReference>
<evidence type="ECO:0000259" key="1">
    <source>
        <dbReference type="Pfam" id="PF00903"/>
    </source>
</evidence>
<evidence type="ECO:0000313" key="2">
    <source>
        <dbReference type="EMBL" id="PLT28771.1"/>
    </source>
</evidence>
<dbReference type="AlphaFoldDB" id="A0A2N5M328"/>
<comment type="caution">
    <text evidence="2">The sequence shown here is derived from an EMBL/GenBank/DDBJ whole genome shotgun (WGS) entry which is preliminary data.</text>
</comment>
<protein>
    <submittedName>
        <fullName evidence="2">VOC family protein</fullName>
    </submittedName>
</protein>
<organism evidence="2 3">
    <name type="scientific">Peribacillus deserti</name>
    <dbReference type="NCBI Taxonomy" id="673318"/>
    <lineage>
        <taxon>Bacteria</taxon>
        <taxon>Bacillati</taxon>
        <taxon>Bacillota</taxon>
        <taxon>Bacilli</taxon>
        <taxon>Bacillales</taxon>
        <taxon>Bacillaceae</taxon>
        <taxon>Peribacillus</taxon>
    </lineage>
</organism>
<dbReference type="PANTHER" id="PTHR33990">
    <property type="entry name" value="PROTEIN YJDN-RELATED"/>
    <property type="match status" value="1"/>
</dbReference>
<dbReference type="RefSeq" id="WP_101644270.1">
    <property type="nucleotide sequence ID" value="NZ_PGUY01000052.1"/>
</dbReference>
<proteinExistence type="predicted"/>
<dbReference type="InterPro" id="IPR029068">
    <property type="entry name" value="Glyas_Bleomycin-R_OHBP_Dase"/>
</dbReference>
<dbReference type="InterPro" id="IPR028973">
    <property type="entry name" value="PhnB-like"/>
</dbReference>